<evidence type="ECO:0000313" key="2">
    <source>
        <dbReference type="Proteomes" id="UP000232722"/>
    </source>
</evidence>
<accession>A0A2I1FEH2</accession>
<name>A0A2I1FEH2_9GLOM</name>
<reference evidence="1 2" key="1">
    <citation type="submission" date="2016-04" db="EMBL/GenBank/DDBJ databases">
        <title>Genome analyses suggest a sexual origin of heterokaryosis in a supposedly ancient asexual fungus.</title>
        <authorList>
            <person name="Ropars J."/>
            <person name="Sedzielewska K."/>
            <person name="Noel J."/>
            <person name="Charron P."/>
            <person name="Farinelli L."/>
            <person name="Marton T."/>
            <person name="Kruger M."/>
            <person name="Pelin A."/>
            <person name="Brachmann A."/>
            <person name="Corradi N."/>
        </authorList>
    </citation>
    <scope>NUCLEOTIDE SEQUENCE [LARGE SCALE GENOMIC DNA]</scope>
    <source>
        <strain evidence="1 2">A5</strain>
    </source>
</reference>
<sequence length="68" mass="7915">MNKNADKYMIDLADLNKITDIKIILQEYKVYKDLQKIGLSNKKQKVKDKTLKMMEKSLANTKALNKLV</sequence>
<protein>
    <submittedName>
        <fullName evidence="1">Uncharacterized protein</fullName>
    </submittedName>
</protein>
<dbReference type="EMBL" id="LLXJ01000106">
    <property type="protein sequence ID" value="PKC15020.1"/>
    <property type="molecule type" value="Genomic_DNA"/>
</dbReference>
<gene>
    <name evidence="1" type="ORF">RhiirA5_408736</name>
</gene>
<evidence type="ECO:0000313" key="1">
    <source>
        <dbReference type="EMBL" id="PKC15020.1"/>
    </source>
</evidence>
<comment type="caution">
    <text evidence="1">The sequence shown here is derived from an EMBL/GenBank/DDBJ whole genome shotgun (WGS) entry which is preliminary data.</text>
</comment>
<reference evidence="1 2" key="2">
    <citation type="submission" date="2017-09" db="EMBL/GenBank/DDBJ databases">
        <title>Extensive intraspecific genome diversity in a model arbuscular mycorrhizal fungus.</title>
        <authorList>
            <person name="Chen E.C."/>
            <person name="Morin E."/>
            <person name="Beaudet D."/>
            <person name="Noel J."/>
            <person name="Ndikumana S."/>
            <person name="Charron P."/>
            <person name="St-Onge C."/>
            <person name="Giorgi J."/>
            <person name="Grigoriev I.V."/>
            <person name="Roux C."/>
            <person name="Martin F.M."/>
            <person name="Corradi N."/>
        </authorList>
    </citation>
    <scope>NUCLEOTIDE SEQUENCE [LARGE SCALE GENOMIC DNA]</scope>
    <source>
        <strain evidence="1 2">A5</strain>
    </source>
</reference>
<dbReference type="AlphaFoldDB" id="A0A2I1FEH2"/>
<dbReference type="Proteomes" id="UP000232722">
    <property type="component" value="Unassembled WGS sequence"/>
</dbReference>
<proteinExistence type="predicted"/>
<organism evidence="1 2">
    <name type="scientific">Rhizophagus irregularis</name>
    <dbReference type="NCBI Taxonomy" id="588596"/>
    <lineage>
        <taxon>Eukaryota</taxon>
        <taxon>Fungi</taxon>
        <taxon>Fungi incertae sedis</taxon>
        <taxon>Mucoromycota</taxon>
        <taxon>Glomeromycotina</taxon>
        <taxon>Glomeromycetes</taxon>
        <taxon>Glomerales</taxon>
        <taxon>Glomeraceae</taxon>
        <taxon>Rhizophagus</taxon>
    </lineage>
</organism>